<gene>
    <name evidence="1" type="ORF">VI08_11965</name>
</gene>
<comment type="caution">
    <text evidence="1">The sequence shown here is derived from an EMBL/GenBank/DDBJ whole genome shotgun (WGS) entry which is preliminary data.</text>
</comment>
<dbReference type="Proteomes" id="UP000033651">
    <property type="component" value="Unassembled WGS sequence"/>
</dbReference>
<name>A0A0F3KN98_9GAMM</name>
<protein>
    <submittedName>
        <fullName evidence="1">Uncharacterized protein</fullName>
    </submittedName>
</protein>
<evidence type="ECO:0000313" key="2">
    <source>
        <dbReference type="Proteomes" id="UP000033651"/>
    </source>
</evidence>
<organism evidence="1 2">
    <name type="scientific">Luteibacter yeojuensis</name>
    <dbReference type="NCBI Taxonomy" id="345309"/>
    <lineage>
        <taxon>Bacteria</taxon>
        <taxon>Pseudomonadati</taxon>
        <taxon>Pseudomonadota</taxon>
        <taxon>Gammaproteobacteria</taxon>
        <taxon>Lysobacterales</taxon>
        <taxon>Rhodanobacteraceae</taxon>
        <taxon>Luteibacter</taxon>
    </lineage>
</organism>
<sequence length="102" mass="10704">MKLLAFEQDDARADIGGGMVQAGREPGRDGARLAGQQAKARVDAVGRRVQRGIQHHVAAAYRIPGDARAGQVERDAVASAALVGFLVLRVHGTHASDEPGRA</sequence>
<dbReference type="EMBL" id="JZRB01000025">
    <property type="protein sequence ID" value="KJV32462.1"/>
    <property type="molecule type" value="Genomic_DNA"/>
</dbReference>
<dbReference type="AlphaFoldDB" id="A0A0F3KN98"/>
<keyword evidence="2" id="KW-1185">Reference proteome</keyword>
<proteinExistence type="predicted"/>
<evidence type="ECO:0000313" key="1">
    <source>
        <dbReference type="EMBL" id="KJV32462.1"/>
    </source>
</evidence>
<accession>A0A0F3KN98</accession>
<reference evidence="1 2" key="1">
    <citation type="submission" date="2015-03" db="EMBL/GenBank/DDBJ databases">
        <title>Draft genome sequence of Luteibacter yeojuensis strain SU11.</title>
        <authorList>
            <person name="Sulaiman J."/>
            <person name="Priya K."/>
            <person name="Chan K.-G."/>
        </authorList>
    </citation>
    <scope>NUCLEOTIDE SEQUENCE [LARGE SCALE GENOMIC DNA]</scope>
    <source>
        <strain evidence="1 2">SU11</strain>
    </source>
</reference>